<feature type="domain" description="HTH gntR-type" evidence="4">
    <location>
        <begin position="9"/>
        <end position="77"/>
    </location>
</feature>
<dbReference type="PRINTS" id="PR00035">
    <property type="entry name" value="HTHGNTR"/>
</dbReference>
<protein>
    <submittedName>
        <fullName evidence="6">GntR family transcriptional regulator</fullName>
    </submittedName>
</protein>
<dbReference type="SMART" id="SM00345">
    <property type="entry name" value="HTH_GNTR"/>
    <property type="match status" value="1"/>
</dbReference>
<dbReference type="SUPFAM" id="SSF48008">
    <property type="entry name" value="GntR ligand-binding domain-like"/>
    <property type="match status" value="1"/>
</dbReference>
<keyword evidence="7" id="KW-1185">Reference proteome</keyword>
<evidence type="ECO:0000259" key="4">
    <source>
        <dbReference type="PROSITE" id="PS50949"/>
    </source>
</evidence>
<evidence type="ECO:0000313" key="5">
    <source>
        <dbReference type="EMBL" id="AMK12378.1"/>
    </source>
</evidence>
<dbReference type="GO" id="GO:0003677">
    <property type="term" value="F:DNA binding"/>
    <property type="evidence" value="ECO:0007669"/>
    <property type="project" value="UniProtKB-KW"/>
</dbReference>
<dbReference type="EMBL" id="SOBK01000002">
    <property type="protein sequence ID" value="TDT90670.1"/>
    <property type="molecule type" value="Genomic_DNA"/>
</dbReference>
<dbReference type="InterPro" id="IPR036388">
    <property type="entry name" value="WH-like_DNA-bd_sf"/>
</dbReference>
<keyword evidence="3" id="KW-0804">Transcription</keyword>
<dbReference type="AlphaFoldDB" id="A0A126QRJ1"/>
<dbReference type="InterPro" id="IPR008920">
    <property type="entry name" value="TF_FadR/GntR_C"/>
</dbReference>
<dbReference type="PANTHER" id="PTHR43537">
    <property type="entry name" value="TRANSCRIPTIONAL REGULATOR, GNTR FAMILY"/>
    <property type="match status" value="1"/>
</dbReference>
<dbReference type="SMART" id="SM00895">
    <property type="entry name" value="FCD"/>
    <property type="match status" value="1"/>
</dbReference>
<dbReference type="Proteomes" id="UP000055611">
    <property type="component" value="Chromosome"/>
</dbReference>
<gene>
    <name evidence="5" type="ORF">AWY79_15340</name>
    <name evidence="6" type="ORF">EDC59_102100</name>
</gene>
<sequence length="237" mass="26000">MEAMPIQRKTMSGEVVSQIKEMIERGRLRPGDRLPAERKLAEQFGVSRTTVREGIKILSESGLLASRQGAGTFVSERDGGSREGSLIEAVLAGNYGLHDVFEVRKMLEPEIAALAARNGSPDAKTRLEAILMEQEQAILTGGTGAGFDHQFHQALAEASGNPVLREMVTALHEGFSRSRAEGVQSSQRQKASLAAHRAIVEAVKHGHAMQAERAMREHLDEVERIIFDNQRGILSRR</sequence>
<accession>A0A126QRJ1</accession>
<organism evidence="6 8">
    <name type="scientific">Pseudodesulfovibrio indicus</name>
    <dbReference type="NCBI Taxonomy" id="1716143"/>
    <lineage>
        <taxon>Bacteria</taxon>
        <taxon>Pseudomonadati</taxon>
        <taxon>Thermodesulfobacteriota</taxon>
        <taxon>Desulfovibrionia</taxon>
        <taxon>Desulfovibrionales</taxon>
        <taxon>Desulfovibrionaceae</taxon>
    </lineage>
</organism>
<dbReference type="SUPFAM" id="SSF46785">
    <property type="entry name" value="Winged helix' DNA-binding domain"/>
    <property type="match status" value="1"/>
</dbReference>
<evidence type="ECO:0000256" key="3">
    <source>
        <dbReference type="ARBA" id="ARBA00023163"/>
    </source>
</evidence>
<evidence type="ECO:0000313" key="6">
    <source>
        <dbReference type="EMBL" id="TDT90670.1"/>
    </source>
</evidence>
<dbReference type="InterPro" id="IPR000524">
    <property type="entry name" value="Tscrpt_reg_HTH_GntR"/>
</dbReference>
<dbReference type="GO" id="GO:0003700">
    <property type="term" value="F:DNA-binding transcription factor activity"/>
    <property type="evidence" value="ECO:0007669"/>
    <property type="project" value="InterPro"/>
</dbReference>
<reference evidence="5 7" key="1">
    <citation type="journal article" date="2016" name="Front. Microbiol.">
        <title>Genome Sequence of the Piezophilic, Mesophilic Sulfate-Reducing Bacterium Desulfovibrio indicus J2T.</title>
        <authorList>
            <person name="Cao J."/>
            <person name="Maignien L."/>
            <person name="Shao Z."/>
            <person name="Alain K."/>
            <person name="Jebbar M."/>
        </authorList>
    </citation>
    <scope>NUCLEOTIDE SEQUENCE [LARGE SCALE GENOMIC DNA]</scope>
    <source>
        <strain evidence="5 7">J2</strain>
    </source>
</reference>
<dbReference type="InterPro" id="IPR011711">
    <property type="entry name" value="GntR_C"/>
</dbReference>
<keyword evidence="1" id="KW-0805">Transcription regulation</keyword>
<reference evidence="6 8" key="2">
    <citation type="submission" date="2019-03" db="EMBL/GenBank/DDBJ databases">
        <title>Genomic Encyclopedia of Type Strains, Phase IV (KMG-IV): sequencing the most valuable type-strain genomes for metagenomic binning, comparative biology and taxonomic classification.</title>
        <authorList>
            <person name="Goeker M."/>
        </authorList>
    </citation>
    <scope>NUCLEOTIDE SEQUENCE [LARGE SCALE GENOMIC DNA]</scope>
    <source>
        <strain evidence="6 8">DSM 101483</strain>
    </source>
</reference>
<dbReference type="InterPro" id="IPR036390">
    <property type="entry name" value="WH_DNA-bd_sf"/>
</dbReference>
<dbReference type="Pfam" id="PF00392">
    <property type="entry name" value="GntR"/>
    <property type="match status" value="1"/>
</dbReference>
<evidence type="ECO:0000313" key="7">
    <source>
        <dbReference type="Proteomes" id="UP000055611"/>
    </source>
</evidence>
<dbReference type="Proteomes" id="UP000295506">
    <property type="component" value="Unassembled WGS sequence"/>
</dbReference>
<dbReference type="Gene3D" id="1.10.10.10">
    <property type="entry name" value="Winged helix-like DNA-binding domain superfamily/Winged helix DNA-binding domain"/>
    <property type="match status" value="1"/>
</dbReference>
<name>A0A126QRJ1_9BACT</name>
<evidence type="ECO:0000256" key="1">
    <source>
        <dbReference type="ARBA" id="ARBA00023015"/>
    </source>
</evidence>
<dbReference type="KEGG" id="dej:AWY79_15340"/>
<dbReference type="CDD" id="cd07377">
    <property type="entry name" value="WHTH_GntR"/>
    <property type="match status" value="1"/>
</dbReference>
<evidence type="ECO:0000256" key="2">
    <source>
        <dbReference type="ARBA" id="ARBA00023125"/>
    </source>
</evidence>
<keyword evidence="2" id="KW-0238">DNA-binding</keyword>
<dbReference type="EMBL" id="CP014206">
    <property type="protein sequence ID" value="AMK12378.1"/>
    <property type="molecule type" value="Genomic_DNA"/>
</dbReference>
<dbReference type="OrthoDB" id="5343675at2"/>
<evidence type="ECO:0000313" key="8">
    <source>
        <dbReference type="Proteomes" id="UP000295506"/>
    </source>
</evidence>
<dbReference type="Pfam" id="PF07729">
    <property type="entry name" value="FCD"/>
    <property type="match status" value="1"/>
</dbReference>
<dbReference type="Gene3D" id="1.20.120.530">
    <property type="entry name" value="GntR ligand-binding domain-like"/>
    <property type="match status" value="1"/>
</dbReference>
<proteinExistence type="predicted"/>
<dbReference type="PANTHER" id="PTHR43537:SF5">
    <property type="entry name" value="UXU OPERON TRANSCRIPTIONAL REGULATOR"/>
    <property type="match status" value="1"/>
</dbReference>
<dbReference type="PROSITE" id="PS50949">
    <property type="entry name" value="HTH_GNTR"/>
    <property type="match status" value="1"/>
</dbReference>